<accession>A0A6H5FXW0</accession>
<name>A0A6H5FXW0_9HEMI</name>
<gene>
    <name evidence="2" type="ORF">NTEN_LOCUS1304</name>
</gene>
<dbReference type="EMBL" id="CADCXU010001993">
    <property type="protein sequence ID" value="CAA9994488.1"/>
    <property type="molecule type" value="Genomic_DNA"/>
</dbReference>
<dbReference type="Proteomes" id="UP000479000">
    <property type="component" value="Unassembled WGS sequence"/>
</dbReference>
<organism evidence="2 3">
    <name type="scientific">Nesidiocoris tenuis</name>
    <dbReference type="NCBI Taxonomy" id="355587"/>
    <lineage>
        <taxon>Eukaryota</taxon>
        <taxon>Metazoa</taxon>
        <taxon>Ecdysozoa</taxon>
        <taxon>Arthropoda</taxon>
        <taxon>Hexapoda</taxon>
        <taxon>Insecta</taxon>
        <taxon>Pterygota</taxon>
        <taxon>Neoptera</taxon>
        <taxon>Paraneoptera</taxon>
        <taxon>Hemiptera</taxon>
        <taxon>Heteroptera</taxon>
        <taxon>Panheteroptera</taxon>
        <taxon>Cimicomorpha</taxon>
        <taxon>Miridae</taxon>
        <taxon>Dicyphina</taxon>
        <taxon>Nesidiocoris</taxon>
    </lineage>
</organism>
<proteinExistence type="predicted"/>
<keyword evidence="3" id="KW-1185">Reference proteome</keyword>
<reference evidence="2 3" key="1">
    <citation type="submission" date="2020-02" db="EMBL/GenBank/DDBJ databases">
        <authorList>
            <person name="Ferguson B K."/>
        </authorList>
    </citation>
    <scope>NUCLEOTIDE SEQUENCE [LARGE SCALE GENOMIC DNA]</scope>
</reference>
<feature type="region of interest" description="Disordered" evidence="1">
    <location>
        <begin position="16"/>
        <end position="38"/>
    </location>
</feature>
<feature type="compositionally biased region" description="Low complexity" evidence="1">
    <location>
        <begin position="19"/>
        <end position="32"/>
    </location>
</feature>
<protein>
    <submittedName>
        <fullName evidence="2">Uncharacterized protein</fullName>
    </submittedName>
</protein>
<evidence type="ECO:0000313" key="3">
    <source>
        <dbReference type="Proteomes" id="UP000479000"/>
    </source>
</evidence>
<evidence type="ECO:0000313" key="2">
    <source>
        <dbReference type="EMBL" id="CAA9994488.1"/>
    </source>
</evidence>
<dbReference type="AlphaFoldDB" id="A0A6H5FXW0"/>
<evidence type="ECO:0000256" key="1">
    <source>
        <dbReference type="SAM" id="MobiDB-lite"/>
    </source>
</evidence>
<sequence length="125" mass="13999">MNLRSTLTVDNANRSRCAQSRYRSRPPQQSRQALLKAKAGSAGRQARIAVDEMTLPRELIRVLEGSCFCHCKKPTFPSTPTHFTLKRISTSGSHIMNSIAPMPLSTYFFGFRHCGQGNCLNLQSR</sequence>